<dbReference type="HOGENOM" id="CLU_028894_0_0_1"/>
<dbReference type="KEGG" id="cci:CC1G_04775"/>
<keyword evidence="2" id="KW-1185">Reference proteome</keyword>
<proteinExistence type="predicted"/>
<protein>
    <recommendedName>
        <fullName evidence="3">F-box domain-containing protein</fullName>
    </recommendedName>
</protein>
<dbReference type="Proteomes" id="UP000001861">
    <property type="component" value="Unassembled WGS sequence"/>
</dbReference>
<dbReference type="EMBL" id="AACS02000013">
    <property type="protein sequence ID" value="EAU83519.2"/>
    <property type="molecule type" value="Genomic_DNA"/>
</dbReference>
<dbReference type="RefSeq" id="XP_001838331.2">
    <property type="nucleotide sequence ID" value="XM_001838279.2"/>
</dbReference>
<dbReference type="AlphaFoldDB" id="A8P2I8"/>
<evidence type="ECO:0000313" key="2">
    <source>
        <dbReference type="Proteomes" id="UP000001861"/>
    </source>
</evidence>
<dbReference type="InParanoid" id="A8P2I8"/>
<comment type="caution">
    <text evidence="1">The sequence shown here is derived from an EMBL/GenBank/DDBJ whole genome shotgun (WGS) entry which is preliminary data.</text>
</comment>
<sequence>MTTPDLPPEIWQEILSHGSPSAVMKMMGVSRFLFERALDYKYEGMRLISDGEREIWRFEQLNKPSIARRVQRLYIRPTFLPAKPTDPPPETSTPVRQYLADARRACLKVASGLWNPTRTGTDLDKPVDATSRLLAAAANSLPNCSNLTEISLVVHDLELTDKFISFLHTLWSAMGKQVRRFSLATTCSKFPALLATTFHDEQHHGIESLEFVIANSRFSGSSESQEAGESRRPSVEEKKASTAMSQFISLSHRTLTHLSISTVQEFDLSQLFSTLALTPFPRLSKFELHCHLNTTMPSNSQTLVDLLDANKQSLEHLCLYPRTGFGAYYPVASSLDSWLNKEFTQLTLPKLHTLEVGLRPMFDWTTQSPITLPKLVPAITPQLQALVIKSEGGFGAPEVRNVLEMTEGKLERLEIYVHKFTLAILDSLANELTPKLQSLTVAYDKAAGCRYELEERATLRYPKWPLKQLRVGYKKSCGMIHPDPEMAEAIAQAVPGPVEVDVEYICPC</sequence>
<organism evidence="1 2">
    <name type="scientific">Coprinopsis cinerea (strain Okayama-7 / 130 / ATCC MYA-4618 / FGSC 9003)</name>
    <name type="common">Inky cap fungus</name>
    <name type="synonym">Hormographiella aspergillata</name>
    <dbReference type="NCBI Taxonomy" id="240176"/>
    <lineage>
        <taxon>Eukaryota</taxon>
        <taxon>Fungi</taxon>
        <taxon>Dikarya</taxon>
        <taxon>Basidiomycota</taxon>
        <taxon>Agaricomycotina</taxon>
        <taxon>Agaricomycetes</taxon>
        <taxon>Agaricomycetidae</taxon>
        <taxon>Agaricales</taxon>
        <taxon>Agaricineae</taxon>
        <taxon>Psathyrellaceae</taxon>
        <taxon>Coprinopsis</taxon>
    </lineage>
</organism>
<dbReference type="VEuPathDB" id="FungiDB:CC1G_04775"/>
<dbReference type="OrthoDB" id="3049838at2759"/>
<evidence type="ECO:0000313" key="1">
    <source>
        <dbReference type="EMBL" id="EAU83519.2"/>
    </source>
</evidence>
<dbReference type="eggNOG" id="ENOG502TKMY">
    <property type="taxonomic scope" value="Eukaryota"/>
</dbReference>
<gene>
    <name evidence="1" type="ORF">CC1G_04775</name>
</gene>
<evidence type="ECO:0008006" key="3">
    <source>
        <dbReference type="Google" id="ProtNLM"/>
    </source>
</evidence>
<name>A8P2I8_COPC7</name>
<dbReference type="GeneID" id="6014911"/>
<dbReference type="OMA" id="FISMHAN"/>
<accession>A8P2I8</accession>
<reference evidence="1 2" key="1">
    <citation type="journal article" date="2010" name="Proc. Natl. Acad. Sci. U.S.A.">
        <title>Insights into evolution of multicellular fungi from the assembled chromosomes of the mushroom Coprinopsis cinerea (Coprinus cinereus).</title>
        <authorList>
            <person name="Stajich J.E."/>
            <person name="Wilke S.K."/>
            <person name="Ahren D."/>
            <person name="Au C.H."/>
            <person name="Birren B.W."/>
            <person name="Borodovsky M."/>
            <person name="Burns C."/>
            <person name="Canback B."/>
            <person name="Casselton L.A."/>
            <person name="Cheng C.K."/>
            <person name="Deng J."/>
            <person name="Dietrich F.S."/>
            <person name="Fargo D.C."/>
            <person name="Farman M.L."/>
            <person name="Gathman A.C."/>
            <person name="Goldberg J."/>
            <person name="Guigo R."/>
            <person name="Hoegger P.J."/>
            <person name="Hooker J.B."/>
            <person name="Huggins A."/>
            <person name="James T.Y."/>
            <person name="Kamada T."/>
            <person name="Kilaru S."/>
            <person name="Kodira C."/>
            <person name="Kues U."/>
            <person name="Kupfer D."/>
            <person name="Kwan H.S."/>
            <person name="Lomsadze A."/>
            <person name="Li W."/>
            <person name="Lilly W.W."/>
            <person name="Ma L.J."/>
            <person name="Mackey A.J."/>
            <person name="Manning G."/>
            <person name="Martin F."/>
            <person name="Muraguchi H."/>
            <person name="Natvig D.O."/>
            <person name="Palmerini H."/>
            <person name="Ramesh M.A."/>
            <person name="Rehmeyer C.J."/>
            <person name="Roe B.A."/>
            <person name="Shenoy N."/>
            <person name="Stanke M."/>
            <person name="Ter-Hovhannisyan V."/>
            <person name="Tunlid A."/>
            <person name="Velagapudi R."/>
            <person name="Vision T.J."/>
            <person name="Zeng Q."/>
            <person name="Zolan M.E."/>
            <person name="Pukkila P.J."/>
        </authorList>
    </citation>
    <scope>NUCLEOTIDE SEQUENCE [LARGE SCALE GENOMIC DNA]</scope>
    <source>
        <strain evidence="2">Okayama-7 / 130 / ATCC MYA-4618 / FGSC 9003</strain>
    </source>
</reference>